<dbReference type="SUPFAM" id="SSF56752">
    <property type="entry name" value="D-aminoacid aminotransferase-like PLP-dependent enzymes"/>
    <property type="match status" value="1"/>
</dbReference>
<comment type="pathway">
    <text evidence="3">Amino-acid biosynthesis; L-valine biosynthesis; L-valine from pyruvate: step 4/4.</text>
</comment>
<comment type="similarity">
    <text evidence="5">Belongs to the class-IV pyridoxal-phosphate-dependent aminotransferase family.</text>
</comment>
<name>A0ABP3XAN3_9SPHN</name>
<evidence type="ECO:0000256" key="1">
    <source>
        <dbReference type="ARBA" id="ARBA00003109"/>
    </source>
</evidence>
<dbReference type="RefSeq" id="WP_215348977.1">
    <property type="nucleotide sequence ID" value="NZ_BAAAFE010000003.1"/>
</dbReference>
<comment type="function">
    <text evidence="1">Acts on leucine, isoleucine and valine.</text>
</comment>
<dbReference type="PANTHER" id="PTHR42743:SF11">
    <property type="entry name" value="AMINODEOXYCHORISMATE LYASE"/>
    <property type="match status" value="1"/>
</dbReference>
<evidence type="ECO:0000256" key="5">
    <source>
        <dbReference type="ARBA" id="ARBA00009320"/>
    </source>
</evidence>
<evidence type="ECO:0000256" key="8">
    <source>
        <dbReference type="ARBA" id="ARBA00023304"/>
    </source>
</evidence>
<organism evidence="12 13">
    <name type="scientific">Sphingopyxis soli</name>
    <dbReference type="NCBI Taxonomy" id="592051"/>
    <lineage>
        <taxon>Bacteria</taxon>
        <taxon>Pseudomonadati</taxon>
        <taxon>Pseudomonadota</taxon>
        <taxon>Alphaproteobacteria</taxon>
        <taxon>Sphingomonadales</taxon>
        <taxon>Sphingomonadaceae</taxon>
        <taxon>Sphingopyxis</taxon>
    </lineage>
</organism>
<dbReference type="Gene3D" id="3.20.10.10">
    <property type="entry name" value="D-amino Acid Aminotransferase, subunit A, domain 2"/>
    <property type="match status" value="1"/>
</dbReference>
<comment type="catalytic activity">
    <reaction evidence="9">
        <text>L-valine + 2-oxoglutarate = 3-methyl-2-oxobutanoate + L-glutamate</text>
        <dbReference type="Rhea" id="RHEA:24813"/>
        <dbReference type="ChEBI" id="CHEBI:11851"/>
        <dbReference type="ChEBI" id="CHEBI:16810"/>
        <dbReference type="ChEBI" id="CHEBI:29985"/>
        <dbReference type="ChEBI" id="CHEBI:57762"/>
        <dbReference type="EC" id="2.6.1.42"/>
    </reaction>
</comment>
<keyword evidence="13" id="KW-1185">Reference proteome</keyword>
<evidence type="ECO:0000313" key="12">
    <source>
        <dbReference type="EMBL" id="GAA0861602.1"/>
    </source>
</evidence>
<evidence type="ECO:0000256" key="6">
    <source>
        <dbReference type="ARBA" id="ARBA00013053"/>
    </source>
</evidence>
<dbReference type="PANTHER" id="PTHR42743">
    <property type="entry name" value="AMINO-ACID AMINOTRANSFERASE"/>
    <property type="match status" value="1"/>
</dbReference>
<dbReference type="EC" id="2.6.1.42" evidence="6"/>
<accession>A0ABP3XAN3</accession>
<sequence length="318" mass="35411">MYSMEAVLGAHQKRNELLTASSNPLAGGVAWIEGELYPLAEARIPILDQGFLRSDLTYDVPAVWDGRFFRLDDHLDRLEASCEKMRLKMPLDRASVRAKLVEMVAKSGIRDAYVELIVTRGLKFIREYQSYENNLYLMVMPYVWAMRPEMQMTGGPAVVTRTVRRTPPGAMDPTIKNLQWGDFVRGWLEAMDRGAVYSLLPDGDGNITEGGGYNVCVIKDGVLSTPSRGVLEGVTRKTVLEVAAAKGYKTVVDFVPVDALYHADEIFICTTAGGVMPITELDGQKVGGGQVGPITRQIWEGYWEAHYDPKYSFAIDYP</sequence>
<protein>
    <recommendedName>
        <fullName evidence="7">Probable branched-chain-amino-acid aminotransferase</fullName>
        <ecNumber evidence="6">2.6.1.42</ecNumber>
    </recommendedName>
</protein>
<keyword evidence="12" id="KW-0808">Transferase</keyword>
<comment type="pathway">
    <text evidence="4">Amino-acid biosynthesis; L-leucine biosynthesis; L-leucine from 3-methyl-2-oxobutanoate: step 4/4.</text>
</comment>
<keyword evidence="8" id="KW-0028">Amino-acid biosynthesis</keyword>
<dbReference type="InterPro" id="IPR043132">
    <property type="entry name" value="BCAT-like_C"/>
</dbReference>
<evidence type="ECO:0000256" key="7">
    <source>
        <dbReference type="ARBA" id="ARBA00014472"/>
    </source>
</evidence>
<dbReference type="InterPro" id="IPR043131">
    <property type="entry name" value="BCAT-like_N"/>
</dbReference>
<comment type="catalytic activity">
    <reaction evidence="11">
        <text>L-leucine + 2-oxoglutarate = 4-methyl-2-oxopentanoate + L-glutamate</text>
        <dbReference type="Rhea" id="RHEA:18321"/>
        <dbReference type="ChEBI" id="CHEBI:16810"/>
        <dbReference type="ChEBI" id="CHEBI:17865"/>
        <dbReference type="ChEBI" id="CHEBI:29985"/>
        <dbReference type="ChEBI" id="CHEBI:57427"/>
        <dbReference type="EC" id="2.6.1.42"/>
    </reaction>
</comment>
<dbReference type="Proteomes" id="UP001500738">
    <property type="component" value="Unassembled WGS sequence"/>
</dbReference>
<evidence type="ECO:0000256" key="4">
    <source>
        <dbReference type="ARBA" id="ARBA00005072"/>
    </source>
</evidence>
<keyword evidence="12" id="KW-0032">Aminotransferase</keyword>
<keyword evidence="8" id="KW-0100">Branched-chain amino acid biosynthesis</keyword>
<evidence type="ECO:0000256" key="2">
    <source>
        <dbReference type="ARBA" id="ARBA00004824"/>
    </source>
</evidence>
<comment type="catalytic activity">
    <reaction evidence="10">
        <text>L-isoleucine + 2-oxoglutarate = (S)-3-methyl-2-oxopentanoate + L-glutamate</text>
        <dbReference type="Rhea" id="RHEA:24801"/>
        <dbReference type="ChEBI" id="CHEBI:16810"/>
        <dbReference type="ChEBI" id="CHEBI:29985"/>
        <dbReference type="ChEBI" id="CHEBI:35146"/>
        <dbReference type="ChEBI" id="CHEBI:58045"/>
        <dbReference type="EC" id="2.6.1.42"/>
    </reaction>
</comment>
<gene>
    <name evidence="12" type="ORF">GCM10009115_04900</name>
</gene>
<dbReference type="InterPro" id="IPR001544">
    <property type="entry name" value="Aminotrans_IV"/>
</dbReference>
<proteinExistence type="inferred from homology"/>
<dbReference type="GO" id="GO:0008483">
    <property type="term" value="F:transaminase activity"/>
    <property type="evidence" value="ECO:0007669"/>
    <property type="project" value="UniProtKB-KW"/>
</dbReference>
<evidence type="ECO:0000256" key="11">
    <source>
        <dbReference type="ARBA" id="ARBA00049229"/>
    </source>
</evidence>
<evidence type="ECO:0000256" key="9">
    <source>
        <dbReference type="ARBA" id="ARBA00048212"/>
    </source>
</evidence>
<dbReference type="InterPro" id="IPR050571">
    <property type="entry name" value="Class-IV_PLP-Dep_Aminotrnsfr"/>
</dbReference>
<evidence type="ECO:0000313" key="13">
    <source>
        <dbReference type="Proteomes" id="UP001500738"/>
    </source>
</evidence>
<comment type="pathway">
    <text evidence="2">Amino-acid biosynthesis; L-isoleucine biosynthesis; L-isoleucine from 2-oxobutanoate: step 4/4.</text>
</comment>
<comment type="caution">
    <text evidence="12">The sequence shown here is derived from an EMBL/GenBank/DDBJ whole genome shotgun (WGS) entry which is preliminary data.</text>
</comment>
<dbReference type="InterPro" id="IPR036038">
    <property type="entry name" value="Aminotransferase-like"/>
</dbReference>
<dbReference type="Pfam" id="PF01063">
    <property type="entry name" value="Aminotran_4"/>
    <property type="match status" value="1"/>
</dbReference>
<dbReference type="EMBL" id="BAAAFE010000003">
    <property type="protein sequence ID" value="GAA0861602.1"/>
    <property type="molecule type" value="Genomic_DNA"/>
</dbReference>
<evidence type="ECO:0000256" key="3">
    <source>
        <dbReference type="ARBA" id="ARBA00004931"/>
    </source>
</evidence>
<reference evidence="13" key="1">
    <citation type="journal article" date="2019" name="Int. J. Syst. Evol. Microbiol.">
        <title>The Global Catalogue of Microorganisms (GCM) 10K type strain sequencing project: providing services to taxonomists for standard genome sequencing and annotation.</title>
        <authorList>
            <consortium name="The Broad Institute Genomics Platform"/>
            <consortium name="The Broad Institute Genome Sequencing Center for Infectious Disease"/>
            <person name="Wu L."/>
            <person name="Ma J."/>
        </authorList>
    </citation>
    <scope>NUCLEOTIDE SEQUENCE [LARGE SCALE GENOMIC DNA]</scope>
    <source>
        <strain evidence="13">JCM 15910</strain>
    </source>
</reference>
<evidence type="ECO:0000256" key="10">
    <source>
        <dbReference type="ARBA" id="ARBA00048798"/>
    </source>
</evidence>
<dbReference type="Gene3D" id="3.30.470.10">
    <property type="match status" value="1"/>
</dbReference>